<evidence type="ECO:0000313" key="2">
    <source>
        <dbReference type="EMBL" id="AXK37288.1"/>
    </source>
</evidence>
<dbReference type="InterPro" id="IPR041698">
    <property type="entry name" value="Methyltransf_25"/>
</dbReference>
<dbReference type="SUPFAM" id="SSF53335">
    <property type="entry name" value="S-adenosyl-L-methionine-dependent methyltransferases"/>
    <property type="match status" value="1"/>
</dbReference>
<evidence type="ECO:0000259" key="1">
    <source>
        <dbReference type="Pfam" id="PF13649"/>
    </source>
</evidence>
<dbReference type="InterPro" id="IPR029063">
    <property type="entry name" value="SAM-dependent_MTases_sf"/>
</dbReference>
<proteinExistence type="predicted"/>
<dbReference type="GO" id="GO:0032259">
    <property type="term" value="P:methylation"/>
    <property type="evidence" value="ECO:0007669"/>
    <property type="project" value="UniProtKB-KW"/>
</dbReference>
<dbReference type="GO" id="GO:0008168">
    <property type="term" value="F:methyltransferase activity"/>
    <property type="evidence" value="ECO:0007669"/>
    <property type="project" value="UniProtKB-KW"/>
</dbReference>
<keyword evidence="2" id="KW-0808">Transferase</keyword>
<organism evidence="2 3">
    <name type="scientific">Streptomyces armeniacus</name>
    <dbReference type="NCBI Taxonomy" id="83291"/>
    <lineage>
        <taxon>Bacteria</taxon>
        <taxon>Bacillati</taxon>
        <taxon>Actinomycetota</taxon>
        <taxon>Actinomycetes</taxon>
        <taxon>Kitasatosporales</taxon>
        <taxon>Streptomycetaceae</taxon>
        <taxon>Streptomyces</taxon>
    </lineage>
</organism>
<feature type="domain" description="Methyltransferase" evidence="1">
    <location>
        <begin position="47"/>
        <end position="132"/>
    </location>
</feature>
<accession>A0A345Y072</accession>
<reference evidence="2 3" key="1">
    <citation type="submission" date="2018-07" db="EMBL/GenBank/DDBJ databases">
        <title>Draft genome of the type strain Streptomyces armeniacus ATCC 15676.</title>
        <authorList>
            <person name="Labana P."/>
            <person name="Gosse J.T."/>
            <person name="Boddy C.N."/>
        </authorList>
    </citation>
    <scope>NUCLEOTIDE SEQUENCE [LARGE SCALE GENOMIC DNA]</scope>
    <source>
        <strain evidence="2 3">ATCC 15676</strain>
    </source>
</reference>
<gene>
    <name evidence="2" type="ORF">DVA86_12450</name>
</gene>
<dbReference type="KEGG" id="sarm:DVA86_12450"/>
<keyword evidence="2" id="KW-0489">Methyltransferase</keyword>
<dbReference type="Pfam" id="PF13649">
    <property type="entry name" value="Methyltransf_25"/>
    <property type="match status" value="1"/>
</dbReference>
<dbReference type="Proteomes" id="UP000254425">
    <property type="component" value="Chromosome"/>
</dbReference>
<protein>
    <submittedName>
        <fullName evidence="2">Class I SAM-dependent methyltransferase</fullName>
    </submittedName>
</protein>
<dbReference type="AlphaFoldDB" id="A0A345Y072"/>
<dbReference type="EMBL" id="CP031320">
    <property type="protein sequence ID" value="AXK37288.1"/>
    <property type="molecule type" value="Genomic_DNA"/>
</dbReference>
<evidence type="ECO:0000313" key="3">
    <source>
        <dbReference type="Proteomes" id="UP000254425"/>
    </source>
</evidence>
<sequence>MRETEHSGTGPGDITPDGCSVELYTRLPANGEPEIIAAAVPPGATLLELGAGAGRMTRRLLELGFQVTAVDESAPMLAHIRGARTVRSTIEGLALGERFAAVTLTSFLVNTADRALRTELLRTCARHVAPGGSVIVQCEGEWHATLEPGSAWERNGMRVRLAVREPAGDAAEEGAKRVTMEYAFEDAAWSQTFLSRHLTEGQLREALEEAGLVLDAWLTDDHTWLRAVPAAPGDPA</sequence>
<name>A0A345Y072_9ACTN</name>
<dbReference type="CDD" id="cd02440">
    <property type="entry name" value="AdoMet_MTases"/>
    <property type="match status" value="1"/>
</dbReference>
<dbReference type="Gene3D" id="3.40.50.150">
    <property type="entry name" value="Vaccinia Virus protein VP39"/>
    <property type="match status" value="1"/>
</dbReference>
<keyword evidence="3" id="KW-1185">Reference proteome</keyword>